<organism evidence="1 2">
    <name type="scientific">Mycolicibacterium smegmatis (strain MKD8)</name>
    <name type="common">Mycobacterium smegmatis</name>
    <dbReference type="NCBI Taxonomy" id="1214915"/>
    <lineage>
        <taxon>Bacteria</taxon>
        <taxon>Bacillati</taxon>
        <taxon>Actinomycetota</taxon>
        <taxon>Actinomycetes</taxon>
        <taxon>Mycobacteriales</taxon>
        <taxon>Mycobacteriaceae</taxon>
        <taxon>Mycolicibacterium</taxon>
    </lineage>
</organism>
<dbReference type="RefSeq" id="WP_157975485.1">
    <property type="nucleotide sequence ID" value="NZ_CP027541.1"/>
</dbReference>
<dbReference type="EMBL" id="CP027541">
    <property type="protein sequence ID" value="AWT52592.1"/>
    <property type="molecule type" value="Genomic_DNA"/>
</dbReference>
<dbReference type="AlphaFoldDB" id="A0A2U9PLG4"/>
<dbReference type="Proteomes" id="UP000011200">
    <property type="component" value="Chromosome"/>
</dbReference>
<name>A0A2U9PLG4_MYCSE</name>
<gene>
    <name evidence="1" type="ORF">D806_016080</name>
</gene>
<sequence length="137" mass="15762">MTGSIPEEAPRPFIQMEYHSPALSVIGDNERVDIYRHKDIPDDHEGLRLARAFAKNEGLVIDRYRRPGLGFKHIKGRAAELMEPYAWERFIRPGVDEIPELRESDPRLGHTYIYATGVGRVHNLETAVELMLRVREA</sequence>
<protein>
    <submittedName>
        <fullName evidence="1">Uncharacterized protein</fullName>
    </submittedName>
</protein>
<proteinExistence type="predicted"/>
<evidence type="ECO:0000313" key="2">
    <source>
        <dbReference type="Proteomes" id="UP000011200"/>
    </source>
</evidence>
<reference evidence="2" key="2">
    <citation type="submission" date="2018-03" db="EMBL/GenBank/DDBJ databases">
        <authorList>
            <person name="Derbyshire K."/>
            <person name="Gray T.A."/>
            <person name="Champion M."/>
        </authorList>
    </citation>
    <scope>NUCLEOTIDE SEQUENCE [LARGE SCALE GENOMIC DNA]</scope>
    <source>
        <strain evidence="2">MKD8</strain>
    </source>
</reference>
<accession>A0A2U9PLG4</accession>
<evidence type="ECO:0000313" key="1">
    <source>
        <dbReference type="EMBL" id="AWT52592.1"/>
    </source>
</evidence>
<reference evidence="1 2" key="1">
    <citation type="journal article" date="2013" name="Genome Announc.">
        <title>Draft genome sequence of MKD8, a conjugal recipient Mycobacterium smegmatis strain.</title>
        <authorList>
            <person name="Gray T.A."/>
            <person name="Palumbo M.J."/>
            <person name="Derbyshire K.M."/>
        </authorList>
    </citation>
    <scope>NUCLEOTIDE SEQUENCE [LARGE SCALE GENOMIC DNA]</scope>
    <source>
        <strain evidence="1 2">MKD8</strain>
    </source>
</reference>